<dbReference type="Proteomes" id="UP001140258">
    <property type="component" value="Unassembled WGS sequence"/>
</dbReference>
<name>A0ABT2EVN0_METVO</name>
<keyword evidence="1" id="KW-0472">Membrane</keyword>
<gene>
    <name evidence="2" type="ORF">M2325_000695</name>
</gene>
<protein>
    <submittedName>
        <fullName evidence="2">Uncharacterized protein</fullName>
    </submittedName>
</protein>
<keyword evidence="1" id="KW-1133">Transmembrane helix</keyword>
<evidence type="ECO:0000313" key="3">
    <source>
        <dbReference type="Proteomes" id="UP001140258"/>
    </source>
</evidence>
<dbReference type="EMBL" id="JANUCQ010000002">
    <property type="protein sequence ID" value="MCS3922010.1"/>
    <property type="molecule type" value="Genomic_DNA"/>
</dbReference>
<feature type="transmembrane region" description="Helical" evidence="1">
    <location>
        <begin position="42"/>
        <end position="67"/>
    </location>
</feature>
<proteinExistence type="predicted"/>
<comment type="caution">
    <text evidence="2">The sequence shown here is derived from an EMBL/GenBank/DDBJ whole genome shotgun (WGS) entry which is preliminary data.</text>
</comment>
<dbReference type="RefSeq" id="WP_259051135.1">
    <property type="nucleotide sequence ID" value="NZ_JANUCQ010000002.1"/>
</dbReference>
<reference evidence="2" key="1">
    <citation type="submission" date="2022-08" db="EMBL/GenBank/DDBJ databases">
        <title>Genomic Encyclopedia of Type Strains, Phase V (KMG-V): Genome sequencing to study the core and pangenomes of soil and plant-associated prokaryotes.</title>
        <authorList>
            <person name="Whitman W."/>
        </authorList>
    </citation>
    <scope>NUCLEOTIDE SEQUENCE</scope>
    <source>
        <strain evidence="2">PS</strain>
    </source>
</reference>
<feature type="transmembrane region" description="Helical" evidence="1">
    <location>
        <begin position="87"/>
        <end position="110"/>
    </location>
</feature>
<organism evidence="2 3">
    <name type="scientific">Methanococcus voltae PS</name>
    <dbReference type="NCBI Taxonomy" id="523842"/>
    <lineage>
        <taxon>Archaea</taxon>
        <taxon>Methanobacteriati</taxon>
        <taxon>Methanobacteriota</taxon>
        <taxon>Methanomada group</taxon>
        <taxon>Methanococci</taxon>
        <taxon>Methanococcales</taxon>
        <taxon>Methanococcaceae</taxon>
        <taxon>Methanococcus</taxon>
    </lineage>
</organism>
<evidence type="ECO:0000313" key="2">
    <source>
        <dbReference type="EMBL" id="MCS3922010.1"/>
    </source>
</evidence>
<keyword evidence="1" id="KW-0812">Transmembrane</keyword>
<evidence type="ECO:0000256" key="1">
    <source>
        <dbReference type="SAM" id="Phobius"/>
    </source>
</evidence>
<accession>A0ABT2EVN0</accession>
<keyword evidence="3" id="KW-1185">Reference proteome</keyword>
<sequence>MLGKLQKLEEEGNLSYKQIAEYAKLIATAKCDGWVQSQVNAIAGVIIMLFIVIGILGQISPIMMQMINSTSPLYGAATMLTNLTGSTFNLLVIIPMVLGAGILLQSLGFFGGGRQQGGGM</sequence>